<sequence length="303" mass="35094">MNEKSLKGWLSNENITRRIVMLNGGLGNQAFQYIFMRWLEIKTNSSCVIDDSAFYGENIDFNGWELERIFGVRPAKLSEFVSPGKWQDMLWEKERGRGIAQQLLDDGNQIAMVASTNDFAFSGNIYYTGTYEPNVLLAKGLWYFHGYWIDKAYFYEIKDIILNEFSFPVLTDSRNMQYRDDILNSNSIGIHIRRGDFIKWNIEAPMDFYQKAIAYIDERESQPTYFVFSDDLPWCQENLAAIGLDGKRVVFVDGNSGLTAYIDMQLMSYCKHLIIDRSSFAYLAALLNQRREIVISSTPSFKV</sequence>
<dbReference type="PANTHER" id="PTHR11927:SF9">
    <property type="entry name" value="L-FUCOSYLTRANSFERASE"/>
    <property type="match status" value="1"/>
</dbReference>
<dbReference type="Proteomes" id="UP000323646">
    <property type="component" value="Unassembled WGS sequence"/>
</dbReference>
<comment type="caution">
    <text evidence="3">The sequence shown here is derived from an EMBL/GenBank/DDBJ whole genome shotgun (WGS) entry which is preliminary data.</text>
</comment>
<dbReference type="GO" id="GO:0016020">
    <property type="term" value="C:membrane"/>
    <property type="evidence" value="ECO:0007669"/>
    <property type="project" value="InterPro"/>
</dbReference>
<keyword evidence="4" id="KW-1185">Reference proteome</keyword>
<proteinExistence type="predicted"/>
<dbReference type="OrthoDB" id="9794601at2"/>
<dbReference type="GO" id="GO:0005975">
    <property type="term" value="P:carbohydrate metabolic process"/>
    <property type="evidence" value="ECO:0007669"/>
    <property type="project" value="InterPro"/>
</dbReference>
<reference evidence="3 4" key="1">
    <citation type="submission" date="2019-08" db="EMBL/GenBank/DDBJ databases">
        <title>Selenomonas sp. mPRGC5 and Selenomonas sp. mPRGC8 isolated from ruminal fluid of dairy goat (Capra hircus).</title>
        <authorList>
            <person name="Poothong S."/>
            <person name="Nuengjamnong C."/>
            <person name="Tanasupawat S."/>
        </authorList>
    </citation>
    <scope>NUCLEOTIDE SEQUENCE [LARGE SCALE GENOMIC DNA]</scope>
    <source>
        <strain evidence="4">mPRGC5</strain>
    </source>
</reference>
<dbReference type="GO" id="GO:0008107">
    <property type="term" value="F:galactoside 2-alpha-L-fucosyltransferase activity"/>
    <property type="evidence" value="ECO:0007669"/>
    <property type="project" value="InterPro"/>
</dbReference>
<keyword evidence="2 3" id="KW-0808">Transferase</keyword>
<dbReference type="InterPro" id="IPR002516">
    <property type="entry name" value="Glyco_trans_11"/>
</dbReference>
<dbReference type="PANTHER" id="PTHR11927">
    <property type="entry name" value="GALACTOSIDE 2-L-FUCOSYLTRANSFERASE"/>
    <property type="match status" value="1"/>
</dbReference>
<evidence type="ECO:0000313" key="4">
    <source>
        <dbReference type="Proteomes" id="UP000323646"/>
    </source>
</evidence>
<dbReference type="EMBL" id="VTOY01000002">
    <property type="protein sequence ID" value="TYZ24154.1"/>
    <property type="molecule type" value="Genomic_DNA"/>
</dbReference>
<evidence type="ECO:0000256" key="1">
    <source>
        <dbReference type="ARBA" id="ARBA00022676"/>
    </source>
</evidence>
<organism evidence="3 4">
    <name type="scientific">Selenomonas ruminis</name>
    <dbReference type="NCBI Taxonomy" id="2593411"/>
    <lineage>
        <taxon>Bacteria</taxon>
        <taxon>Bacillati</taxon>
        <taxon>Bacillota</taxon>
        <taxon>Negativicutes</taxon>
        <taxon>Selenomonadales</taxon>
        <taxon>Selenomonadaceae</taxon>
        <taxon>Selenomonas</taxon>
    </lineage>
</organism>
<gene>
    <name evidence="3" type="ORF">FZ040_05410</name>
</gene>
<dbReference type="AlphaFoldDB" id="A0A5D6WC29"/>
<dbReference type="Gene3D" id="3.40.50.11350">
    <property type="match status" value="1"/>
</dbReference>
<dbReference type="Pfam" id="PF01531">
    <property type="entry name" value="Glyco_transf_11"/>
    <property type="match status" value="1"/>
</dbReference>
<keyword evidence="1 3" id="KW-0328">Glycosyltransferase</keyword>
<accession>A0A5D6WC29</accession>
<protein>
    <submittedName>
        <fullName evidence="3">Alpha-1,2-fucosyltransferase</fullName>
    </submittedName>
</protein>
<dbReference type="RefSeq" id="WP_149171058.1">
    <property type="nucleotide sequence ID" value="NZ_VTOY01000002.1"/>
</dbReference>
<dbReference type="CDD" id="cd11301">
    <property type="entry name" value="Fut1_Fut2_like"/>
    <property type="match status" value="1"/>
</dbReference>
<name>A0A5D6WC29_9FIRM</name>
<evidence type="ECO:0000256" key="2">
    <source>
        <dbReference type="ARBA" id="ARBA00022679"/>
    </source>
</evidence>
<evidence type="ECO:0000313" key="3">
    <source>
        <dbReference type="EMBL" id="TYZ24154.1"/>
    </source>
</evidence>